<evidence type="ECO:0000256" key="4">
    <source>
        <dbReference type="ARBA" id="ARBA00023136"/>
    </source>
</evidence>
<dbReference type="Gene3D" id="1.25.40.390">
    <property type="match status" value="1"/>
</dbReference>
<feature type="domain" description="RagB/SusD" evidence="6">
    <location>
        <begin position="406"/>
        <end position="539"/>
    </location>
</feature>
<name>A0A0A2ERE9_PORCN</name>
<keyword evidence="5" id="KW-0998">Cell outer membrane</keyword>
<dbReference type="InterPro" id="IPR011990">
    <property type="entry name" value="TPR-like_helical_dom_sf"/>
</dbReference>
<accession>A0A0A2ERE9</accession>
<comment type="caution">
    <text evidence="8">The sequence shown here is derived from an EMBL/GenBank/DDBJ whole genome shotgun (WGS) entry which is preliminary data.</text>
</comment>
<dbReference type="EMBL" id="JQJD01000043">
    <property type="protein sequence ID" value="KGN80267.1"/>
    <property type="molecule type" value="Genomic_DNA"/>
</dbReference>
<dbReference type="STRING" id="36874.HQ34_00880"/>
<proteinExistence type="inferred from homology"/>
<comment type="subcellular location">
    <subcellularLocation>
        <location evidence="1">Cell outer membrane</location>
    </subcellularLocation>
</comment>
<dbReference type="SUPFAM" id="SSF48452">
    <property type="entry name" value="TPR-like"/>
    <property type="match status" value="1"/>
</dbReference>
<dbReference type="eggNOG" id="COG2913">
    <property type="taxonomic scope" value="Bacteria"/>
</dbReference>
<comment type="similarity">
    <text evidence="2">Belongs to the SusD family.</text>
</comment>
<evidence type="ECO:0000259" key="6">
    <source>
        <dbReference type="Pfam" id="PF07980"/>
    </source>
</evidence>
<dbReference type="InterPro" id="IPR012944">
    <property type="entry name" value="SusD_RagB_dom"/>
</dbReference>
<reference evidence="8 9" key="1">
    <citation type="submission" date="2014-08" db="EMBL/GenBank/DDBJ databases">
        <title>Porphyromonas cangingivalis strain:COT-109_OH1386 Genome sequencing.</title>
        <authorList>
            <person name="Wallis C."/>
            <person name="Deusch O."/>
            <person name="O'Flynn C."/>
            <person name="Davis I."/>
            <person name="Jospin G."/>
            <person name="Darling A.E."/>
            <person name="Coil D.A."/>
            <person name="Alexiev A."/>
            <person name="Horsfall A."/>
            <person name="Kirkwood N."/>
            <person name="Harris S."/>
            <person name="Eisen J.A."/>
        </authorList>
    </citation>
    <scope>NUCLEOTIDE SEQUENCE [LARGE SCALE GENOMIC DNA]</scope>
    <source>
        <strain evidence="9">COT-109 OH1386</strain>
    </source>
</reference>
<dbReference type="RefSeq" id="WP_036851771.1">
    <property type="nucleotide sequence ID" value="NZ_JQJD01000043.1"/>
</dbReference>
<keyword evidence="9" id="KW-1185">Reference proteome</keyword>
<keyword evidence="3" id="KW-0732">Signal</keyword>
<evidence type="ECO:0000256" key="2">
    <source>
        <dbReference type="ARBA" id="ARBA00006275"/>
    </source>
</evidence>
<dbReference type="PROSITE" id="PS51257">
    <property type="entry name" value="PROKAR_LIPOPROTEIN"/>
    <property type="match status" value="1"/>
</dbReference>
<evidence type="ECO:0000256" key="3">
    <source>
        <dbReference type="ARBA" id="ARBA00022729"/>
    </source>
</evidence>
<dbReference type="Proteomes" id="UP000030125">
    <property type="component" value="Unassembled WGS sequence"/>
</dbReference>
<dbReference type="AlphaFoldDB" id="A0A0A2ERE9"/>
<dbReference type="OrthoDB" id="1080118at2"/>
<evidence type="ECO:0000313" key="8">
    <source>
        <dbReference type="EMBL" id="KGN80267.1"/>
    </source>
</evidence>
<dbReference type="GO" id="GO:0009279">
    <property type="term" value="C:cell outer membrane"/>
    <property type="evidence" value="ECO:0007669"/>
    <property type="project" value="UniProtKB-SubCell"/>
</dbReference>
<evidence type="ECO:0000256" key="5">
    <source>
        <dbReference type="ARBA" id="ARBA00023237"/>
    </source>
</evidence>
<gene>
    <name evidence="8" type="ORF">HQ35_06140</name>
</gene>
<dbReference type="Pfam" id="PF07980">
    <property type="entry name" value="SusD_RagB"/>
    <property type="match status" value="1"/>
</dbReference>
<organism evidence="8 9">
    <name type="scientific">Porphyromonas cangingivalis</name>
    <dbReference type="NCBI Taxonomy" id="36874"/>
    <lineage>
        <taxon>Bacteria</taxon>
        <taxon>Pseudomonadati</taxon>
        <taxon>Bacteroidota</taxon>
        <taxon>Bacteroidia</taxon>
        <taxon>Bacteroidales</taxon>
        <taxon>Porphyromonadaceae</taxon>
        <taxon>Porphyromonas</taxon>
    </lineage>
</organism>
<dbReference type="Pfam" id="PF14322">
    <property type="entry name" value="SusD-like_3"/>
    <property type="match status" value="1"/>
</dbReference>
<sequence length="539" mass="60893">MKNRRILLGIVLGASLLLQGCDLNREPNDYINDKDAFETLSDAKKWDNGVYSTLRGKLGGAYILAQEAQADMLNATVAYRGAYASFHGWGDALRSDDEVIKAVYHSYYAALVDVNRVIYQIPKLEISSADKPMAESLLPIYEGDAYFARAFYYFALAQRWGRPYVEASADKDLCVPLITGVDPIARPHRATNKEVYDRILADLDLAEGKLANVIRKEGNDEISADAVIALRARVYLYMGKWAEALAESERLIKGGVYPLISPLAPGQMDPQDKENPFVQMWHYDNGKEQIWQPYVERPNETPTVTGLYAADLASWREYKNLKGNDLQFNRPGYIPTGSVMYGLFPTPEDRRIPAYFEVGMFRLQDLSQMAAMYVVSKFKGNPKHATLDNPMWGGYVPNGIAAPKPFRIAEQYLIAAEAAYEVNKQDLALQYLVQLRASRGLVTVQVSGDALLAAIREERARELCYEGFRLWDLRRWGMEVSARYRQGQVEEHQIGSEYFSDDFSFDSRIAPAGADKFVWGFPKDEVTEVNPNIQQNQGW</sequence>
<protein>
    <submittedName>
        <fullName evidence="8">Membrane protein</fullName>
    </submittedName>
</protein>
<evidence type="ECO:0000256" key="1">
    <source>
        <dbReference type="ARBA" id="ARBA00004442"/>
    </source>
</evidence>
<evidence type="ECO:0000313" key="9">
    <source>
        <dbReference type="Proteomes" id="UP000030125"/>
    </source>
</evidence>
<keyword evidence="4" id="KW-0472">Membrane</keyword>
<dbReference type="InterPro" id="IPR033985">
    <property type="entry name" value="SusD-like_N"/>
</dbReference>
<evidence type="ECO:0000259" key="7">
    <source>
        <dbReference type="Pfam" id="PF14322"/>
    </source>
</evidence>
<feature type="domain" description="SusD-like N-terminal" evidence="7">
    <location>
        <begin position="67"/>
        <end position="236"/>
    </location>
</feature>